<dbReference type="AlphaFoldDB" id="A0A378TNB9"/>
<feature type="signal peptide" evidence="1">
    <location>
        <begin position="1"/>
        <end position="30"/>
    </location>
</feature>
<organism evidence="2 3">
    <name type="scientific">Mycolicibacterium tokaiense</name>
    <dbReference type="NCBI Taxonomy" id="39695"/>
    <lineage>
        <taxon>Bacteria</taxon>
        <taxon>Bacillati</taxon>
        <taxon>Actinomycetota</taxon>
        <taxon>Actinomycetes</taxon>
        <taxon>Mycobacteriales</taxon>
        <taxon>Mycobacteriaceae</taxon>
        <taxon>Mycolicibacterium</taxon>
    </lineage>
</organism>
<proteinExistence type="predicted"/>
<dbReference type="RefSeq" id="WP_115280313.1">
    <property type="nucleotide sequence ID" value="NZ_AP022600.1"/>
</dbReference>
<evidence type="ECO:0000313" key="2">
    <source>
        <dbReference type="EMBL" id="STZ61363.1"/>
    </source>
</evidence>
<dbReference type="Proteomes" id="UP000254978">
    <property type="component" value="Unassembled WGS sequence"/>
</dbReference>
<feature type="chain" id="PRO_5016912042" evidence="1">
    <location>
        <begin position="31"/>
        <end position="85"/>
    </location>
</feature>
<accession>A0A378TNB9</accession>
<reference evidence="2 3" key="1">
    <citation type="submission" date="2018-06" db="EMBL/GenBank/DDBJ databases">
        <authorList>
            <consortium name="Pathogen Informatics"/>
            <person name="Doyle S."/>
        </authorList>
    </citation>
    <scope>NUCLEOTIDE SEQUENCE [LARGE SCALE GENOMIC DNA]</scope>
    <source>
        <strain evidence="2 3">NCTC10821</strain>
    </source>
</reference>
<evidence type="ECO:0000313" key="3">
    <source>
        <dbReference type="Proteomes" id="UP000254978"/>
    </source>
</evidence>
<protein>
    <submittedName>
        <fullName evidence="2">Uncharacterized protein</fullName>
    </submittedName>
</protein>
<sequence>MSALRTAIRSTIAAVAIGVAGLGLAGTAGAAPAPSPQITHIAAENPAAPDLTAPSDLTAAACAAAPAPGAHCPVADAAHKPARRR</sequence>
<gene>
    <name evidence="2" type="ORF">NCTC10821_04917</name>
</gene>
<keyword evidence="3" id="KW-1185">Reference proteome</keyword>
<name>A0A378TNB9_9MYCO</name>
<evidence type="ECO:0000256" key="1">
    <source>
        <dbReference type="SAM" id="SignalP"/>
    </source>
</evidence>
<dbReference type="EMBL" id="UGQT01000001">
    <property type="protein sequence ID" value="STZ61363.1"/>
    <property type="molecule type" value="Genomic_DNA"/>
</dbReference>
<keyword evidence="1" id="KW-0732">Signal</keyword>